<keyword evidence="4" id="KW-1185">Reference proteome</keyword>
<evidence type="ECO:0000256" key="2">
    <source>
        <dbReference type="SAM" id="Phobius"/>
    </source>
</evidence>
<dbReference type="STRING" id="200361.A0A453I074"/>
<dbReference type="InterPro" id="IPR023214">
    <property type="entry name" value="HAD_sf"/>
</dbReference>
<dbReference type="Proteomes" id="UP000015105">
    <property type="component" value="Chromosome 4D"/>
</dbReference>
<feature type="region of interest" description="Disordered" evidence="1">
    <location>
        <begin position="42"/>
        <end position="70"/>
    </location>
</feature>
<proteinExistence type="predicted"/>
<feature type="region of interest" description="Disordered" evidence="1">
    <location>
        <begin position="118"/>
        <end position="205"/>
    </location>
</feature>
<keyword evidence="2" id="KW-1133">Transmembrane helix</keyword>
<reference evidence="3" key="5">
    <citation type="journal article" date="2021" name="G3 (Bethesda)">
        <title>Aegilops tauschii genome assembly Aet v5.0 features greater sequence contiguity and improved annotation.</title>
        <authorList>
            <person name="Wang L."/>
            <person name="Zhu T."/>
            <person name="Rodriguez J.C."/>
            <person name="Deal K.R."/>
            <person name="Dubcovsky J."/>
            <person name="McGuire P.E."/>
            <person name="Lux T."/>
            <person name="Spannagl M."/>
            <person name="Mayer K.F.X."/>
            <person name="Baldrich P."/>
            <person name="Meyers B.C."/>
            <person name="Huo N."/>
            <person name="Gu Y.Q."/>
            <person name="Zhou H."/>
            <person name="Devos K.M."/>
            <person name="Bennetzen J.L."/>
            <person name="Unver T."/>
            <person name="Budak H."/>
            <person name="Gulick P.J."/>
            <person name="Galiba G."/>
            <person name="Kalapos B."/>
            <person name="Nelson D.R."/>
            <person name="Li P."/>
            <person name="You F.M."/>
            <person name="Luo M.C."/>
            <person name="Dvorak J."/>
        </authorList>
    </citation>
    <scope>NUCLEOTIDE SEQUENCE [LARGE SCALE GENOMIC DNA]</scope>
    <source>
        <strain evidence="3">cv. AL8/78</strain>
    </source>
</reference>
<organism evidence="3 4">
    <name type="scientific">Aegilops tauschii subsp. strangulata</name>
    <name type="common">Goatgrass</name>
    <dbReference type="NCBI Taxonomy" id="200361"/>
    <lineage>
        <taxon>Eukaryota</taxon>
        <taxon>Viridiplantae</taxon>
        <taxon>Streptophyta</taxon>
        <taxon>Embryophyta</taxon>
        <taxon>Tracheophyta</taxon>
        <taxon>Spermatophyta</taxon>
        <taxon>Magnoliopsida</taxon>
        <taxon>Liliopsida</taxon>
        <taxon>Poales</taxon>
        <taxon>Poaceae</taxon>
        <taxon>BOP clade</taxon>
        <taxon>Pooideae</taxon>
        <taxon>Triticodae</taxon>
        <taxon>Triticeae</taxon>
        <taxon>Triticinae</taxon>
        <taxon>Aegilops</taxon>
    </lineage>
</organism>
<dbReference type="AlphaFoldDB" id="A0A453I074"/>
<dbReference type="EnsemblPlants" id="AET4Gv20378200.4">
    <property type="protein sequence ID" value="AET4Gv20378200.4"/>
    <property type="gene ID" value="AET4Gv20378200"/>
</dbReference>
<feature type="compositionally biased region" description="Pro residues" evidence="1">
    <location>
        <begin position="43"/>
        <end position="56"/>
    </location>
</feature>
<reference evidence="4" key="2">
    <citation type="journal article" date="2017" name="Nat. Plants">
        <title>The Aegilops tauschii genome reveals multiple impacts of transposons.</title>
        <authorList>
            <person name="Zhao G."/>
            <person name="Zou C."/>
            <person name="Li K."/>
            <person name="Wang K."/>
            <person name="Li T."/>
            <person name="Gao L."/>
            <person name="Zhang X."/>
            <person name="Wang H."/>
            <person name="Yang Z."/>
            <person name="Liu X."/>
            <person name="Jiang W."/>
            <person name="Mao L."/>
            <person name="Kong X."/>
            <person name="Jiao Y."/>
            <person name="Jia J."/>
        </authorList>
    </citation>
    <scope>NUCLEOTIDE SEQUENCE [LARGE SCALE GENOMIC DNA]</scope>
    <source>
        <strain evidence="4">cv. AL8/78</strain>
    </source>
</reference>
<feature type="compositionally biased region" description="Pro residues" evidence="1">
    <location>
        <begin position="124"/>
        <end position="137"/>
    </location>
</feature>
<dbReference type="Gene3D" id="3.40.50.1000">
    <property type="entry name" value="HAD superfamily/HAD-like"/>
    <property type="match status" value="1"/>
</dbReference>
<keyword evidence="2" id="KW-0812">Transmembrane</keyword>
<name>A0A453I074_AEGTS</name>
<feature type="compositionally biased region" description="Low complexity" evidence="1">
    <location>
        <begin position="138"/>
        <end position="171"/>
    </location>
</feature>
<sequence>FLSLALSSPLLDPAELLPANPSHSSRRPHSLQIPIQVPLVHHPLPPVTTPTSPPAHPWSSRHLSAPPTASTETVVDLRCASWRTAGEANNLAPWAAVPQDCVPHVHAYLTDPAYRSDLDLIAGRPPPTPAPPLPPAPGSSTSTRRCSTTSPTTRGTDTGWSRSITGSSTGGWRRGRRQRSPPASASTGRSATSASRPSCSPAAARPMRVERAAVDLLCTYASSPNPHTAFRFSQEVSRPFRYAITKAFCVAFVMTLFSVFAAVPVGGAAATFGRATAAAPKGNLHQTLPHNSASKFCAPSPLFLNYRNKNIVNTSRKTC</sequence>
<accession>A0A453I074</accession>
<feature type="compositionally biased region" description="Low complexity" evidence="1">
    <location>
        <begin position="180"/>
        <end position="205"/>
    </location>
</feature>
<evidence type="ECO:0000313" key="4">
    <source>
        <dbReference type="Proteomes" id="UP000015105"/>
    </source>
</evidence>
<dbReference type="Gramene" id="AET4Gv20378200.4">
    <property type="protein sequence ID" value="AET4Gv20378200.4"/>
    <property type="gene ID" value="AET4Gv20378200"/>
</dbReference>
<reference evidence="4" key="1">
    <citation type="journal article" date="2014" name="Science">
        <title>Ancient hybridizations among the ancestral genomes of bread wheat.</title>
        <authorList>
            <consortium name="International Wheat Genome Sequencing Consortium,"/>
            <person name="Marcussen T."/>
            <person name="Sandve S.R."/>
            <person name="Heier L."/>
            <person name="Spannagl M."/>
            <person name="Pfeifer M."/>
            <person name="Jakobsen K.S."/>
            <person name="Wulff B.B."/>
            <person name="Steuernagel B."/>
            <person name="Mayer K.F."/>
            <person name="Olsen O.A."/>
        </authorList>
    </citation>
    <scope>NUCLEOTIDE SEQUENCE [LARGE SCALE GENOMIC DNA]</scope>
    <source>
        <strain evidence="4">cv. AL8/78</strain>
    </source>
</reference>
<feature type="transmembrane region" description="Helical" evidence="2">
    <location>
        <begin position="247"/>
        <end position="272"/>
    </location>
</feature>
<protein>
    <submittedName>
        <fullName evidence="3">Uncharacterized protein</fullName>
    </submittedName>
</protein>
<keyword evidence="2" id="KW-0472">Membrane</keyword>
<evidence type="ECO:0000313" key="3">
    <source>
        <dbReference type="EnsemblPlants" id="AET4Gv20378200.4"/>
    </source>
</evidence>
<evidence type="ECO:0000256" key="1">
    <source>
        <dbReference type="SAM" id="MobiDB-lite"/>
    </source>
</evidence>
<dbReference type="InterPro" id="IPR005519">
    <property type="entry name" value="Acid_phosphat_B-like"/>
</dbReference>
<dbReference type="Pfam" id="PF03767">
    <property type="entry name" value="Acid_phosphat_B"/>
    <property type="match status" value="1"/>
</dbReference>
<reference evidence="3" key="4">
    <citation type="submission" date="2019-03" db="UniProtKB">
        <authorList>
            <consortium name="EnsemblPlants"/>
        </authorList>
    </citation>
    <scope>IDENTIFICATION</scope>
</reference>
<reference evidence="3" key="3">
    <citation type="journal article" date="2017" name="Nature">
        <title>Genome sequence of the progenitor of the wheat D genome Aegilops tauschii.</title>
        <authorList>
            <person name="Luo M.C."/>
            <person name="Gu Y.Q."/>
            <person name="Puiu D."/>
            <person name="Wang H."/>
            <person name="Twardziok S.O."/>
            <person name="Deal K.R."/>
            <person name="Huo N."/>
            <person name="Zhu T."/>
            <person name="Wang L."/>
            <person name="Wang Y."/>
            <person name="McGuire P.E."/>
            <person name="Liu S."/>
            <person name="Long H."/>
            <person name="Ramasamy R.K."/>
            <person name="Rodriguez J.C."/>
            <person name="Van S.L."/>
            <person name="Yuan L."/>
            <person name="Wang Z."/>
            <person name="Xia Z."/>
            <person name="Xiao L."/>
            <person name="Anderson O.D."/>
            <person name="Ouyang S."/>
            <person name="Liang Y."/>
            <person name="Zimin A.V."/>
            <person name="Pertea G."/>
            <person name="Qi P."/>
            <person name="Bennetzen J.L."/>
            <person name="Dai X."/>
            <person name="Dawson M.W."/>
            <person name="Muller H.G."/>
            <person name="Kugler K."/>
            <person name="Rivarola-Duarte L."/>
            <person name="Spannagl M."/>
            <person name="Mayer K.F.X."/>
            <person name="Lu F.H."/>
            <person name="Bevan M.W."/>
            <person name="Leroy P."/>
            <person name="Li P."/>
            <person name="You F.M."/>
            <person name="Sun Q."/>
            <person name="Liu Z."/>
            <person name="Lyons E."/>
            <person name="Wicker T."/>
            <person name="Salzberg S.L."/>
            <person name="Devos K.M."/>
            <person name="Dvorak J."/>
        </authorList>
    </citation>
    <scope>NUCLEOTIDE SEQUENCE [LARGE SCALE GENOMIC DNA]</scope>
    <source>
        <strain evidence="3">cv. AL8/78</strain>
    </source>
</reference>